<evidence type="ECO:0000313" key="1">
    <source>
        <dbReference type="EMBL" id="CBX92177.1"/>
    </source>
</evidence>
<evidence type="ECO:0000313" key="2">
    <source>
        <dbReference type="Proteomes" id="UP000002668"/>
    </source>
</evidence>
<dbReference type="AlphaFoldDB" id="E5R4Q4"/>
<reference evidence="2" key="1">
    <citation type="journal article" date="2011" name="Nat. Commun.">
        <title>Effector diversification within compartments of the Leptosphaeria maculans genome affected by Repeat-Induced Point mutations.</title>
        <authorList>
            <person name="Rouxel T."/>
            <person name="Grandaubert J."/>
            <person name="Hane J.K."/>
            <person name="Hoede C."/>
            <person name="van de Wouw A.P."/>
            <person name="Couloux A."/>
            <person name="Dominguez V."/>
            <person name="Anthouard V."/>
            <person name="Bally P."/>
            <person name="Bourras S."/>
            <person name="Cozijnsen A.J."/>
            <person name="Ciuffetti L.M."/>
            <person name="Degrave A."/>
            <person name="Dilmaghani A."/>
            <person name="Duret L."/>
            <person name="Fudal I."/>
            <person name="Goodwin S.B."/>
            <person name="Gout L."/>
            <person name="Glaser N."/>
            <person name="Linglin J."/>
            <person name="Kema G.H.J."/>
            <person name="Lapalu N."/>
            <person name="Lawrence C.B."/>
            <person name="May K."/>
            <person name="Meyer M."/>
            <person name="Ollivier B."/>
            <person name="Poulain J."/>
            <person name="Schoch C.L."/>
            <person name="Simon A."/>
            <person name="Spatafora J.W."/>
            <person name="Stachowiak A."/>
            <person name="Turgeon B.G."/>
            <person name="Tyler B.M."/>
            <person name="Vincent D."/>
            <person name="Weissenbach J."/>
            <person name="Amselem J."/>
            <person name="Quesneville H."/>
            <person name="Oliver R.P."/>
            <person name="Wincker P."/>
            <person name="Balesdent M.-H."/>
            <person name="Howlett B.J."/>
        </authorList>
    </citation>
    <scope>NUCLEOTIDE SEQUENCE [LARGE SCALE GENOMIC DNA]</scope>
    <source>
        <strain evidence="2">JN3 / isolate v23.1.3 / race Av1-4-5-6-7-8</strain>
    </source>
</reference>
<name>E5R4Q4_LEPMJ</name>
<dbReference type="EMBL" id="FP929083">
    <property type="protein sequence ID" value="CBX92177.1"/>
    <property type="molecule type" value="Genomic_DNA"/>
</dbReference>
<proteinExistence type="predicted"/>
<protein>
    <submittedName>
        <fullName evidence="1">Predicted protein</fullName>
    </submittedName>
</protein>
<sequence>MPPGFIDDKARFGCKMDRSCNCFMPSGHEALQKVLPAPEGAREIRLLLNCPTA</sequence>
<dbReference type="VEuPathDB" id="FungiDB:LEMA_uP048830.1"/>
<keyword evidence="2" id="KW-1185">Reference proteome</keyword>
<dbReference type="HOGENOM" id="CLU_3069125_0_0_1"/>
<accession>E5R4Q4</accession>
<dbReference type="Proteomes" id="UP000002668">
    <property type="component" value="Genome"/>
</dbReference>
<organism evidence="2">
    <name type="scientific">Leptosphaeria maculans (strain JN3 / isolate v23.1.3 / race Av1-4-5-6-7-8)</name>
    <name type="common">Blackleg fungus</name>
    <name type="synonym">Phoma lingam</name>
    <dbReference type="NCBI Taxonomy" id="985895"/>
    <lineage>
        <taxon>Eukaryota</taxon>
        <taxon>Fungi</taxon>
        <taxon>Dikarya</taxon>
        <taxon>Ascomycota</taxon>
        <taxon>Pezizomycotina</taxon>
        <taxon>Dothideomycetes</taxon>
        <taxon>Pleosporomycetidae</taxon>
        <taxon>Pleosporales</taxon>
        <taxon>Pleosporineae</taxon>
        <taxon>Leptosphaeriaceae</taxon>
        <taxon>Plenodomus</taxon>
        <taxon>Plenodomus lingam/Leptosphaeria maculans species complex</taxon>
    </lineage>
</organism>
<gene>
    <name evidence="1" type="ORF">LEMA_uP048830.1</name>
</gene>
<dbReference type="InParanoid" id="E5R4Q4"/>